<dbReference type="RefSeq" id="WP_236983920.1">
    <property type="nucleotide sequence ID" value="NZ_AP023086.1"/>
</dbReference>
<reference evidence="2 3" key="1">
    <citation type="journal article" date="2022" name="IScience">
        <title>An ultrasensitive nanofiber-based assay for enzymatic hydrolysis and deep-sea microbial degradation of cellulose.</title>
        <authorList>
            <person name="Tsudome M."/>
            <person name="Tachioka M."/>
            <person name="Miyazaki M."/>
            <person name="Uchimura K."/>
            <person name="Tsuda M."/>
            <person name="Takaki Y."/>
            <person name="Deguchi S."/>
        </authorList>
    </citation>
    <scope>NUCLEOTIDE SEQUENCE [LARGE SCALE GENOMIC DNA]</scope>
    <source>
        <strain evidence="2 3">GE09</strain>
    </source>
</reference>
<gene>
    <name evidence="2" type="ORF">MARGE09_P3245</name>
</gene>
<dbReference type="KEGG" id="marq:MARGE09_P3245"/>
<proteinExistence type="predicted"/>
<dbReference type="AlphaFoldDB" id="A0AAN1WK45"/>
<protein>
    <submittedName>
        <fullName evidence="2">Uncharacterized protein</fullName>
    </submittedName>
</protein>
<feature type="region of interest" description="Disordered" evidence="1">
    <location>
        <begin position="1"/>
        <end position="29"/>
    </location>
</feature>
<dbReference type="Proteomes" id="UP001320119">
    <property type="component" value="Chromosome"/>
</dbReference>
<accession>A0AAN1WK45</accession>
<evidence type="ECO:0000313" key="2">
    <source>
        <dbReference type="EMBL" id="BCD99044.1"/>
    </source>
</evidence>
<keyword evidence="3" id="KW-1185">Reference proteome</keyword>
<feature type="compositionally biased region" description="Low complexity" evidence="1">
    <location>
        <begin position="1"/>
        <end position="26"/>
    </location>
</feature>
<sequence>MTSHHSTDTSAYSHSSSAHSSAGHSHQAMAELHDELKNPLSFWQEIRITPMSGTDYVFIPNFVYQAFGGNYTIARFVTELSGAFDIEPSRLQLICRSDKPNEDWQYGKTIVEWSAGGISHSHLESIPQNSKYHEFIESMFQYSSALVTQLEH</sequence>
<evidence type="ECO:0000313" key="3">
    <source>
        <dbReference type="Proteomes" id="UP001320119"/>
    </source>
</evidence>
<name>A0AAN1WK45_9GAMM</name>
<organism evidence="2 3">
    <name type="scientific">Marinagarivorans cellulosilyticus</name>
    <dbReference type="NCBI Taxonomy" id="2721545"/>
    <lineage>
        <taxon>Bacteria</taxon>
        <taxon>Pseudomonadati</taxon>
        <taxon>Pseudomonadota</taxon>
        <taxon>Gammaproteobacteria</taxon>
        <taxon>Cellvibrionales</taxon>
        <taxon>Cellvibrionaceae</taxon>
        <taxon>Marinagarivorans</taxon>
    </lineage>
</organism>
<dbReference type="EMBL" id="AP023086">
    <property type="protein sequence ID" value="BCD99044.1"/>
    <property type="molecule type" value="Genomic_DNA"/>
</dbReference>
<evidence type="ECO:0000256" key="1">
    <source>
        <dbReference type="SAM" id="MobiDB-lite"/>
    </source>
</evidence>